<feature type="signal peptide" evidence="1">
    <location>
        <begin position="1"/>
        <end position="39"/>
    </location>
</feature>
<comment type="caution">
    <text evidence="2">The sequence shown here is derived from an EMBL/GenBank/DDBJ whole genome shotgun (WGS) entry which is preliminary data.</text>
</comment>
<reference evidence="2 3" key="1">
    <citation type="submission" date="2023-04" db="EMBL/GenBank/DDBJ databases">
        <title>Forest soil microbial communities from Buena Vista Peninsula, Colon Province, Panama.</title>
        <authorList>
            <person name="Bouskill N."/>
        </authorList>
    </citation>
    <scope>NUCLEOTIDE SEQUENCE [LARGE SCALE GENOMIC DNA]</scope>
    <source>
        <strain evidence="2 3">CFH S0262</strain>
    </source>
</reference>
<protein>
    <submittedName>
        <fullName evidence="2">Uncharacterized protein</fullName>
    </submittedName>
</protein>
<evidence type="ECO:0000256" key="1">
    <source>
        <dbReference type="SAM" id="SignalP"/>
    </source>
</evidence>
<organism evidence="2 3">
    <name type="scientific">Prescottella agglutinans</name>
    <dbReference type="NCBI Taxonomy" id="1644129"/>
    <lineage>
        <taxon>Bacteria</taxon>
        <taxon>Bacillati</taxon>
        <taxon>Actinomycetota</taxon>
        <taxon>Actinomycetes</taxon>
        <taxon>Mycobacteriales</taxon>
        <taxon>Nocardiaceae</taxon>
        <taxon>Prescottella</taxon>
    </lineage>
</organism>
<accession>A0ABT6M6S7</accession>
<dbReference type="EMBL" id="JARXVC010000002">
    <property type="protein sequence ID" value="MDH6280008.1"/>
    <property type="molecule type" value="Genomic_DNA"/>
</dbReference>
<dbReference type="Proteomes" id="UP001160334">
    <property type="component" value="Unassembled WGS sequence"/>
</dbReference>
<name>A0ABT6M6S7_9NOCA</name>
<feature type="chain" id="PRO_5046272242" evidence="1">
    <location>
        <begin position="40"/>
        <end position="129"/>
    </location>
</feature>
<proteinExistence type="predicted"/>
<gene>
    <name evidence="2" type="ORF">M2280_001217</name>
</gene>
<evidence type="ECO:0000313" key="2">
    <source>
        <dbReference type="EMBL" id="MDH6280008.1"/>
    </source>
</evidence>
<keyword evidence="3" id="KW-1185">Reference proteome</keyword>
<sequence>MLFRSLFQTRKRGRVSGGLMATAAALVAIPLLNPAAAQATSGVCPGATDGNGHCYAIASFGTSSPVWMDGLSADLKVDCLAVGNPNTDFINYEMWMLTNRNVANSKTWIEQGMTAGTLASAGNPVGFMW</sequence>
<evidence type="ECO:0000313" key="3">
    <source>
        <dbReference type="Proteomes" id="UP001160334"/>
    </source>
</evidence>
<keyword evidence="1" id="KW-0732">Signal</keyword>